<reference evidence="2 3" key="1">
    <citation type="journal article" date="2021" name="BMC Biol.">
        <title>Horizontally acquired antibacterial genes associated with adaptive radiation of ladybird beetles.</title>
        <authorList>
            <person name="Li H.S."/>
            <person name="Tang X.F."/>
            <person name="Huang Y.H."/>
            <person name="Xu Z.Y."/>
            <person name="Chen M.L."/>
            <person name="Du X.Y."/>
            <person name="Qiu B.Y."/>
            <person name="Chen P.T."/>
            <person name="Zhang W."/>
            <person name="Slipinski A."/>
            <person name="Escalona H.E."/>
            <person name="Waterhouse R.M."/>
            <person name="Zwick A."/>
            <person name="Pang H."/>
        </authorList>
    </citation>
    <scope>NUCLEOTIDE SEQUENCE [LARGE SCALE GENOMIC DNA]</scope>
    <source>
        <strain evidence="2">SYSU2018</strain>
    </source>
</reference>
<evidence type="ECO:0000313" key="3">
    <source>
        <dbReference type="Proteomes" id="UP001516400"/>
    </source>
</evidence>
<evidence type="ECO:0000256" key="1">
    <source>
        <dbReference type="SAM" id="SignalP"/>
    </source>
</evidence>
<dbReference type="Proteomes" id="UP001516400">
    <property type="component" value="Unassembled WGS sequence"/>
</dbReference>
<dbReference type="AlphaFoldDB" id="A0ABD2MFQ6"/>
<keyword evidence="1" id="KW-0732">Signal</keyword>
<feature type="signal peptide" evidence="1">
    <location>
        <begin position="1"/>
        <end position="23"/>
    </location>
</feature>
<evidence type="ECO:0000313" key="2">
    <source>
        <dbReference type="EMBL" id="KAL3265253.1"/>
    </source>
</evidence>
<protein>
    <submittedName>
        <fullName evidence="2">Uncharacterized protein</fullName>
    </submittedName>
</protein>
<feature type="chain" id="PRO_5044779829" evidence="1">
    <location>
        <begin position="24"/>
        <end position="172"/>
    </location>
</feature>
<dbReference type="EMBL" id="JABFTP020000001">
    <property type="protein sequence ID" value="KAL3265253.1"/>
    <property type="molecule type" value="Genomic_DNA"/>
</dbReference>
<gene>
    <name evidence="2" type="ORF">HHI36_009467</name>
</gene>
<organism evidence="2 3">
    <name type="scientific">Cryptolaemus montrouzieri</name>
    <dbReference type="NCBI Taxonomy" id="559131"/>
    <lineage>
        <taxon>Eukaryota</taxon>
        <taxon>Metazoa</taxon>
        <taxon>Ecdysozoa</taxon>
        <taxon>Arthropoda</taxon>
        <taxon>Hexapoda</taxon>
        <taxon>Insecta</taxon>
        <taxon>Pterygota</taxon>
        <taxon>Neoptera</taxon>
        <taxon>Endopterygota</taxon>
        <taxon>Coleoptera</taxon>
        <taxon>Polyphaga</taxon>
        <taxon>Cucujiformia</taxon>
        <taxon>Coccinelloidea</taxon>
        <taxon>Coccinellidae</taxon>
        <taxon>Scymninae</taxon>
        <taxon>Scymnini</taxon>
        <taxon>Cryptolaemus</taxon>
    </lineage>
</organism>
<sequence>MCLVLHYVTALLCFVYMLQISSSDNNASNDNLNPAWSYCFEFTWFGPTYDNTTRYNGTCSDYLEERGVDGIPCSPPIVITYNGTFPDMDYLWKYHRSSILCRRSTGQVCARYAFYSNGAMQNATYMCTRVQVEGEGPVTRGCFKQKVRDDVVEVCACESGRGIYMPCNLNFH</sequence>
<name>A0ABD2MFQ6_9CUCU</name>
<proteinExistence type="predicted"/>
<accession>A0ABD2MFQ6</accession>
<comment type="caution">
    <text evidence="2">The sequence shown here is derived from an EMBL/GenBank/DDBJ whole genome shotgun (WGS) entry which is preliminary data.</text>
</comment>
<keyword evidence="3" id="KW-1185">Reference proteome</keyword>